<dbReference type="GO" id="GO:0016787">
    <property type="term" value="F:hydrolase activity"/>
    <property type="evidence" value="ECO:0007669"/>
    <property type="project" value="UniProtKB-KW"/>
</dbReference>
<comment type="cofactor">
    <cofactor evidence="1">
        <name>Mg(2+)</name>
        <dbReference type="ChEBI" id="CHEBI:18420"/>
    </cofactor>
</comment>
<organism evidence="3 4">
    <name type="scientific">Boletus reticuloceps</name>
    <dbReference type="NCBI Taxonomy" id="495285"/>
    <lineage>
        <taxon>Eukaryota</taxon>
        <taxon>Fungi</taxon>
        <taxon>Dikarya</taxon>
        <taxon>Basidiomycota</taxon>
        <taxon>Agaricomycotina</taxon>
        <taxon>Agaricomycetes</taxon>
        <taxon>Agaricomycetidae</taxon>
        <taxon>Boletales</taxon>
        <taxon>Boletineae</taxon>
        <taxon>Boletaceae</taxon>
        <taxon>Boletoideae</taxon>
        <taxon>Boletus</taxon>
    </lineage>
</organism>
<keyword evidence="1" id="KW-0378">Hydrolase</keyword>
<dbReference type="AlphaFoldDB" id="A0A8I3A7G9"/>
<evidence type="ECO:0000259" key="2">
    <source>
        <dbReference type="Pfam" id="PF05970"/>
    </source>
</evidence>
<evidence type="ECO:0000313" key="4">
    <source>
        <dbReference type="Proteomes" id="UP000683000"/>
    </source>
</evidence>
<keyword evidence="1" id="KW-0233">DNA recombination</keyword>
<dbReference type="GO" id="GO:0000723">
    <property type="term" value="P:telomere maintenance"/>
    <property type="evidence" value="ECO:0007669"/>
    <property type="project" value="InterPro"/>
</dbReference>
<dbReference type="InterPro" id="IPR010285">
    <property type="entry name" value="DNA_helicase_pif1-like_DEAD"/>
</dbReference>
<sequence length="115" mass="12427">MSICCGLLSSGSTLHSWAGLTGTKETVAEALKRIKSSSQATLRWIETKVLVSDEISMLGADDFNLLEAVTCEICGNNVLFGGLQVSPVRTQRSASLCFLAHLVWRFPPATPSNVW</sequence>
<dbReference type="GO" id="GO:0005524">
    <property type="term" value="F:ATP binding"/>
    <property type="evidence" value="ECO:0007669"/>
    <property type="project" value="UniProtKB-KW"/>
</dbReference>
<name>A0A8I3A7G9_9AGAM</name>
<feature type="domain" description="DNA helicase Pif1-like DEAD-box helicase" evidence="2">
    <location>
        <begin position="6"/>
        <end position="85"/>
    </location>
</feature>
<comment type="similarity">
    <text evidence="1">Belongs to the helicase family.</text>
</comment>
<protein>
    <recommendedName>
        <fullName evidence="1">ATP-dependent DNA helicase</fullName>
        <ecNumber evidence="1">5.6.2.3</ecNumber>
    </recommendedName>
</protein>
<proteinExistence type="inferred from homology"/>
<accession>A0A8I3A7G9</accession>
<keyword evidence="1" id="KW-0234">DNA repair</keyword>
<dbReference type="GO" id="GO:0006281">
    <property type="term" value="P:DNA repair"/>
    <property type="evidence" value="ECO:0007669"/>
    <property type="project" value="UniProtKB-KW"/>
</dbReference>
<dbReference type="EMBL" id="JAGFBS010000017">
    <property type="protein sequence ID" value="KAG6374551.1"/>
    <property type="molecule type" value="Genomic_DNA"/>
</dbReference>
<comment type="catalytic activity">
    <reaction evidence="1">
        <text>ATP + H2O = ADP + phosphate + H(+)</text>
        <dbReference type="Rhea" id="RHEA:13065"/>
        <dbReference type="ChEBI" id="CHEBI:15377"/>
        <dbReference type="ChEBI" id="CHEBI:15378"/>
        <dbReference type="ChEBI" id="CHEBI:30616"/>
        <dbReference type="ChEBI" id="CHEBI:43474"/>
        <dbReference type="ChEBI" id="CHEBI:456216"/>
        <dbReference type="EC" id="5.6.2.3"/>
    </reaction>
</comment>
<keyword evidence="1" id="KW-0547">Nucleotide-binding</keyword>
<keyword evidence="4" id="KW-1185">Reference proteome</keyword>
<keyword evidence="1" id="KW-0227">DNA damage</keyword>
<reference evidence="3" key="1">
    <citation type="submission" date="2021-03" db="EMBL/GenBank/DDBJ databases">
        <title>Evolutionary innovations through gain and loss of genes in the ectomycorrhizal Boletales.</title>
        <authorList>
            <person name="Wu G."/>
            <person name="Miyauchi S."/>
            <person name="Morin E."/>
            <person name="Yang Z.-L."/>
            <person name="Xu J."/>
            <person name="Martin F.M."/>
        </authorList>
    </citation>
    <scope>NUCLEOTIDE SEQUENCE</scope>
    <source>
        <strain evidence="3">BR01</strain>
    </source>
</reference>
<dbReference type="EC" id="5.6.2.3" evidence="1"/>
<keyword evidence="1" id="KW-0347">Helicase</keyword>
<dbReference type="Proteomes" id="UP000683000">
    <property type="component" value="Unassembled WGS sequence"/>
</dbReference>
<dbReference type="Gene3D" id="3.40.50.300">
    <property type="entry name" value="P-loop containing nucleotide triphosphate hydrolases"/>
    <property type="match status" value="1"/>
</dbReference>
<gene>
    <name evidence="3" type="ORF">JVT61DRAFT_3896</name>
</gene>
<dbReference type="Pfam" id="PF05970">
    <property type="entry name" value="PIF1"/>
    <property type="match status" value="1"/>
</dbReference>
<dbReference type="GO" id="GO:0043139">
    <property type="term" value="F:5'-3' DNA helicase activity"/>
    <property type="evidence" value="ECO:0007669"/>
    <property type="project" value="UniProtKB-EC"/>
</dbReference>
<keyword evidence="1" id="KW-0067">ATP-binding</keyword>
<evidence type="ECO:0000313" key="3">
    <source>
        <dbReference type="EMBL" id="KAG6374551.1"/>
    </source>
</evidence>
<dbReference type="OrthoDB" id="432234at2759"/>
<evidence type="ECO:0000256" key="1">
    <source>
        <dbReference type="RuleBase" id="RU363044"/>
    </source>
</evidence>
<comment type="caution">
    <text evidence="3">The sequence shown here is derived from an EMBL/GenBank/DDBJ whole genome shotgun (WGS) entry which is preliminary data.</text>
</comment>
<dbReference type="InterPro" id="IPR027417">
    <property type="entry name" value="P-loop_NTPase"/>
</dbReference>
<dbReference type="GO" id="GO:0006310">
    <property type="term" value="P:DNA recombination"/>
    <property type="evidence" value="ECO:0007669"/>
    <property type="project" value="UniProtKB-KW"/>
</dbReference>